<dbReference type="KEGG" id="cfm:BJL90_14025"/>
<dbReference type="EC" id="3.6.1.41" evidence="1"/>
<reference evidence="8 10" key="1">
    <citation type="submission" date="2016-10" db="EMBL/GenBank/DDBJ databases">
        <title>Complete Genome Sequence of Acetogen Clostridium formicoaceticum ATCC 27076.</title>
        <authorList>
            <person name="Bao T."/>
            <person name="Cheng C."/>
            <person name="Zhao J."/>
            <person name="Yang S.-T."/>
            <person name="Wang J."/>
            <person name="Wang M."/>
        </authorList>
    </citation>
    <scope>NUCLEOTIDE SEQUENCE [LARGE SCALE GENOMIC DNA]</scope>
    <source>
        <strain evidence="8 10">ATCC 27076</strain>
    </source>
</reference>
<evidence type="ECO:0000313" key="9">
    <source>
        <dbReference type="EMBL" id="ARE87350.1"/>
    </source>
</evidence>
<dbReference type="PANTHER" id="PTHR35795:SF1">
    <property type="entry name" value="BIS(5'-NUCLEOSYL)-TETRAPHOSPHATASE, SYMMETRICAL"/>
    <property type="match status" value="1"/>
</dbReference>
<evidence type="ECO:0000313" key="10">
    <source>
        <dbReference type="Proteomes" id="UP000177894"/>
    </source>
</evidence>
<keyword evidence="9" id="KW-0548">Nucleotidyltransferase</keyword>
<keyword evidence="9" id="KW-0808">Transferase</keyword>
<dbReference type="PROSITE" id="PS51831">
    <property type="entry name" value="HD"/>
    <property type="match status" value="1"/>
</dbReference>
<evidence type="ECO:0000256" key="6">
    <source>
        <dbReference type="ARBA" id="ARBA00049417"/>
    </source>
</evidence>
<evidence type="ECO:0000313" key="11">
    <source>
        <dbReference type="Proteomes" id="UP000192478"/>
    </source>
</evidence>
<sequence length="193" mass="22212">MKEQLIEEIKKALKDTINHRRYIHTMGVVKASIDLAEKYGEDSLHATIAALLHDYAKDYTRDQLLDYVAKHHLTIDPIMFEAHELLHGKVAASIAQNKFHIDHQNILKAIENHTTGGENMSKLEKIIYLADFIEEGRNYPGVDQLRKTAKEDLDKAVLQALNNTIIYVLSIEKLLHPNTLFARNEMLKKLKKY</sequence>
<name>A0AAC9RN69_9CLOT</name>
<dbReference type="GO" id="GO:0046872">
    <property type="term" value="F:metal ion binding"/>
    <property type="evidence" value="ECO:0007669"/>
    <property type="project" value="UniProtKB-KW"/>
</dbReference>
<dbReference type="Gene3D" id="1.10.3210.10">
    <property type="entry name" value="Hypothetical protein af1432"/>
    <property type="match status" value="1"/>
</dbReference>
<accession>A0AAC9RN69</accession>
<dbReference type="CDD" id="cd00077">
    <property type="entry name" value="HDc"/>
    <property type="match status" value="1"/>
</dbReference>
<keyword evidence="3" id="KW-0547">Nucleotide-binding</keyword>
<dbReference type="Proteomes" id="UP000192478">
    <property type="component" value="Chromosome"/>
</dbReference>
<keyword evidence="2" id="KW-0479">Metal-binding</keyword>
<dbReference type="SUPFAM" id="SSF109604">
    <property type="entry name" value="HD-domain/PDEase-like"/>
    <property type="match status" value="1"/>
</dbReference>
<evidence type="ECO:0000256" key="1">
    <source>
        <dbReference type="ARBA" id="ARBA00012506"/>
    </source>
</evidence>
<dbReference type="GO" id="GO:0016779">
    <property type="term" value="F:nucleotidyltransferase activity"/>
    <property type="evidence" value="ECO:0007669"/>
    <property type="project" value="UniProtKB-KW"/>
</dbReference>
<evidence type="ECO:0000256" key="2">
    <source>
        <dbReference type="ARBA" id="ARBA00022723"/>
    </source>
</evidence>
<dbReference type="GO" id="GO:0000166">
    <property type="term" value="F:nucleotide binding"/>
    <property type="evidence" value="ECO:0007669"/>
    <property type="project" value="UniProtKB-KW"/>
</dbReference>
<evidence type="ECO:0000256" key="5">
    <source>
        <dbReference type="ARBA" id="ARBA00023004"/>
    </source>
</evidence>
<evidence type="ECO:0000256" key="4">
    <source>
        <dbReference type="ARBA" id="ARBA00022801"/>
    </source>
</evidence>
<dbReference type="EMBL" id="CP017603">
    <property type="protein sequence ID" value="AOY76870.1"/>
    <property type="molecule type" value="Genomic_DNA"/>
</dbReference>
<dbReference type="InterPro" id="IPR006674">
    <property type="entry name" value="HD_domain"/>
</dbReference>
<dbReference type="InterPro" id="IPR003607">
    <property type="entry name" value="HD/PDEase_dom"/>
</dbReference>
<dbReference type="EMBL" id="CP020559">
    <property type="protein sequence ID" value="ARE87350.1"/>
    <property type="molecule type" value="Genomic_DNA"/>
</dbReference>
<dbReference type="Proteomes" id="UP000177894">
    <property type="component" value="Chromosome"/>
</dbReference>
<reference evidence="9 11" key="2">
    <citation type="submission" date="2017-03" db="EMBL/GenBank/DDBJ databases">
        <title>Complete sequence of Clostridium formicaceticum DSM 92.</title>
        <authorList>
            <person name="Poehlein A."/>
            <person name="Karl M."/>
            <person name="Bengelsdorf F.R."/>
            <person name="Duerre P."/>
            <person name="Daniel R."/>
        </authorList>
    </citation>
    <scope>NUCLEOTIDE SEQUENCE [LARGE SCALE GENOMIC DNA]</scope>
    <source>
        <strain evidence="9 11">DSM 92</strain>
    </source>
</reference>
<evidence type="ECO:0000256" key="3">
    <source>
        <dbReference type="ARBA" id="ARBA00022741"/>
    </source>
</evidence>
<dbReference type="SMART" id="SM00471">
    <property type="entry name" value="HDc"/>
    <property type="match status" value="1"/>
</dbReference>
<organism evidence="9 11">
    <name type="scientific">Clostridium formicaceticum</name>
    <dbReference type="NCBI Taxonomy" id="1497"/>
    <lineage>
        <taxon>Bacteria</taxon>
        <taxon>Bacillati</taxon>
        <taxon>Bacillota</taxon>
        <taxon>Clostridia</taxon>
        <taxon>Eubacteriales</taxon>
        <taxon>Clostridiaceae</taxon>
        <taxon>Clostridium</taxon>
    </lineage>
</organism>
<proteinExistence type="predicted"/>
<dbReference type="PANTHER" id="PTHR35795">
    <property type="entry name" value="SLR1885 PROTEIN"/>
    <property type="match status" value="1"/>
</dbReference>
<dbReference type="Pfam" id="PF01966">
    <property type="entry name" value="HD"/>
    <property type="match status" value="1"/>
</dbReference>
<evidence type="ECO:0000259" key="7">
    <source>
        <dbReference type="PROSITE" id="PS51831"/>
    </source>
</evidence>
<evidence type="ECO:0000313" key="8">
    <source>
        <dbReference type="EMBL" id="AOY76870.1"/>
    </source>
</evidence>
<protein>
    <recommendedName>
        <fullName evidence="1">bis(5'-nucleosyl)-tetraphosphatase (symmetrical)</fullName>
        <ecNumber evidence="1">3.6.1.41</ecNumber>
    </recommendedName>
</protein>
<dbReference type="InterPro" id="IPR051094">
    <property type="entry name" value="Diverse_Catalytic_Enzymes"/>
</dbReference>
<dbReference type="AlphaFoldDB" id="A0AAC9RN69"/>
<dbReference type="GO" id="GO:0008803">
    <property type="term" value="F:bis(5'-nucleosyl)-tetraphosphatase (symmetrical) activity"/>
    <property type="evidence" value="ECO:0007669"/>
    <property type="project" value="UniProtKB-EC"/>
</dbReference>
<keyword evidence="4" id="KW-0378">Hydrolase</keyword>
<comment type="catalytic activity">
    <reaction evidence="6">
        <text>P(1),P(4)-bis(5'-adenosyl) tetraphosphate + H2O = 2 ADP + 2 H(+)</text>
        <dbReference type="Rhea" id="RHEA:24252"/>
        <dbReference type="ChEBI" id="CHEBI:15377"/>
        <dbReference type="ChEBI" id="CHEBI:15378"/>
        <dbReference type="ChEBI" id="CHEBI:58141"/>
        <dbReference type="ChEBI" id="CHEBI:456216"/>
        <dbReference type="EC" id="3.6.1.41"/>
    </reaction>
</comment>
<gene>
    <name evidence="8" type="ORF">BJL90_14025</name>
    <name evidence="9" type="ORF">CLFO_17490</name>
</gene>
<dbReference type="RefSeq" id="WP_070969224.1">
    <property type="nucleotide sequence ID" value="NZ_CP017603.1"/>
</dbReference>
<keyword evidence="10" id="KW-1185">Reference proteome</keyword>
<dbReference type="NCBIfam" id="TIGR00488">
    <property type="entry name" value="bis(5'-nucleosyl)-tetraphosphatase (symmetrical) YqeK"/>
    <property type="match status" value="1"/>
</dbReference>
<dbReference type="InterPro" id="IPR005249">
    <property type="entry name" value="YqeK"/>
</dbReference>
<feature type="domain" description="HD" evidence="7">
    <location>
        <begin position="21"/>
        <end position="136"/>
    </location>
</feature>
<keyword evidence="5" id="KW-0408">Iron</keyword>